<dbReference type="Pfam" id="PF03992">
    <property type="entry name" value="ABM"/>
    <property type="match status" value="1"/>
</dbReference>
<dbReference type="PANTHER" id="PTHR34474">
    <property type="entry name" value="SIGNAL TRANSDUCTION PROTEIN TRAP"/>
    <property type="match status" value="1"/>
</dbReference>
<dbReference type="RefSeq" id="WP_238309747.1">
    <property type="nucleotide sequence ID" value="NZ_BPQV01000002.1"/>
</dbReference>
<feature type="domain" description="ABM" evidence="1">
    <location>
        <begin position="2"/>
        <end position="96"/>
    </location>
</feature>
<proteinExistence type="predicted"/>
<reference evidence="2" key="2">
    <citation type="submission" date="2021-08" db="EMBL/GenBank/DDBJ databases">
        <authorList>
            <person name="Tani A."/>
            <person name="Ola A."/>
            <person name="Ogura Y."/>
            <person name="Katsura K."/>
            <person name="Hayashi T."/>
        </authorList>
    </citation>
    <scope>NUCLEOTIDE SEQUENCE</scope>
    <source>
        <strain evidence="2">NBRC 15689</strain>
    </source>
</reference>
<dbReference type="InterPro" id="IPR011008">
    <property type="entry name" value="Dimeric_a/b-barrel"/>
</dbReference>
<dbReference type="InterPro" id="IPR050404">
    <property type="entry name" value="Heme-degrading_MO"/>
</dbReference>
<dbReference type="PANTHER" id="PTHR34474:SF2">
    <property type="entry name" value="SIGNAL TRANSDUCTION PROTEIN TRAP"/>
    <property type="match status" value="1"/>
</dbReference>
<organism evidence="2 3">
    <name type="scientific">Methylobacterium organophilum</name>
    <dbReference type="NCBI Taxonomy" id="410"/>
    <lineage>
        <taxon>Bacteria</taxon>
        <taxon>Pseudomonadati</taxon>
        <taxon>Pseudomonadota</taxon>
        <taxon>Alphaproteobacteria</taxon>
        <taxon>Hyphomicrobiales</taxon>
        <taxon>Methylobacteriaceae</taxon>
        <taxon>Methylobacterium</taxon>
    </lineage>
</organism>
<gene>
    <name evidence="2" type="primary">isdG_2</name>
    <name evidence="2" type="ORF">LKMONMHP_0617</name>
</gene>
<reference evidence="2" key="1">
    <citation type="journal article" date="2021" name="Front. Microbiol.">
        <title>Comprehensive Comparative Genomics and Phenotyping of Methylobacterium Species.</title>
        <authorList>
            <person name="Alessa O."/>
            <person name="Ogura Y."/>
            <person name="Fujitani Y."/>
            <person name="Takami H."/>
            <person name="Hayashi T."/>
            <person name="Sahin N."/>
            <person name="Tani A."/>
        </authorList>
    </citation>
    <scope>NUCLEOTIDE SEQUENCE</scope>
    <source>
        <strain evidence="2">NBRC 15689</strain>
    </source>
</reference>
<dbReference type="Gene3D" id="3.30.70.100">
    <property type="match status" value="1"/>
</dbReference>
<protein>
    <submittedName>
        <fullName evidence="2">Heme oxygenase (Staphylobilin-producing)</fullName>
    </submittedName>
</protein>
<accession>A0ABQ4T6R0</accession>
<dbReference type="SUPFAM" id="SSF54909">
    <property type="entry name" value="Dimeric alpha+beta barrel"/>
    <property type="match status" value="1"/>
</dbReference>
<dbReference type="PROSITE" id="PS51725">
    <property type="entry name" value="ABM"/>
    <property type="match status" value="1"/>
</dbReference>
<dbReference type="InterPro" id="IPR007138">
    <property type="entry name" value="ABM_dom"/>
</dbReference>
<dbReference type="Proteomes" id="UP001055156">
    <property type="component" value="Unassembled WGS sequence"/>
</dbReference>
<evidence type="ECO:0000259" key="1">
    <source>
        <dbReference type="PROSITE" id="PS51725"/>
    </source>
</evidence>
<name>A0ABQ4T6R0_METOR</name>
<comment type="caution">
    <text evidence="2">The sequence shown here is derived from an EMBL/GenBank/DDBJ whole genome shotgun (WGS) entry which is preliminary data.</text>
</comment>
<evidence type="ECO:0000313" key="2">
    <source>
        <dbReference type="EMBL" id="GJE25777.1"/>
    </source>
</evidence>
<dbReference type="EMBL" id="BPQV01000002">
    <property type="protein sequence ID" value="GJE25777.1"/>
    <property type="molecule type" value="Genomic_DNA"/>
</dbReference>
<keyword evidence="3" id="KW-1185">Reference proteome</keyword>
<evidence type="ECO:0000313" key="3">
    <source>
        <dbReference type="Proteomes" id="UP001055156"/>
    </source>
</evidence>
<sequence>MFIAMNRFQVLEDSTEAFEQVWLTRESSLHELPGFIAFHLLRGPEREDHVLYASHTVWASKADFENWTRSDQFRRAHAGAPSARPTTLGHPQFEGFEVIQTVVPPSAS</sequence>